<dbReference type="Gene3D" id="3.60.15.10">
    <property type="entry name" value="Ribonuclease Z/Hydroxyacylglutathione hydrolase-like"/>
    <property type="match status" value="1"/>
</dbReference>
<evidence type="ECO:0000256" key="2">
    <source>
        <dbReference type="ARBA" id="ARBA00022723"/>
    </source>
</evidence>
<sequence length="307" mass="34412">MFSNVRYYSEYFVSGIAYFAARIFRQTMNSSLTPIEPITQLSPLVCRILGANASPLTLQGTNTYLVGSGKSRILIDTGEANVSKYLVDLRAALKGDDISCIICTHWHDDHVGGVEAIIKKIIGHSVPVYKMHDVRVNEDSQKYEYVKHNQVIKAEDATLRVLATPGHTMDHICLYLEEENSLFSGDCILGEGTCIFEDLYTYMKSLSLLLDLKPQRIYPGHGPVVEDAVERISSYIIHRNSREQEILEYMQSSGTVTSFDIVRVIYKKIPLAVKIAASNNVVHHLVKLIKEGKVEEVSSGLYRLIPS</sequence>
<dbReference type="EMBL" id="JBGFUD010002120">
    <property type="protein sequence ID" value="MFH4977181.1"/>
    <property type="molecule type" value="Genomic_DNA"/>
</dbReference>
<evidence type="ECO:0000259" key="6">
    <source>
        <dbReference type="SMART" id="SM00849"/>
    </source>
</evidence>
<name>A0ABD6EC04_9BILA</name>
<dbReference type="PANTHER" id="PTHR23131:SF0">
    <property type="entry name" value="ENDORIBONUCLEASE LACTB2"/>
    <property type="match status" value="1"/>
</dbReference>
<dbReference type="InterPro" id="IPR036388">
    <property type="entry name" value="WH-like_DNA-bd_sf"/>
</dbReference>
<evidence type="ECO:0000313" key="7">
    <source>
        <dbReference type="EMBL" id="MFH4977181.1"/>
    </source>
</evidence>
<keyword evidence="8" id="KW-1185">Reference proteome</keyword>
<evidence type="ECO:0000256" key="4">
    <source>
        <dbReference type="ARBA" id="ARBA00022833"/>
    </source>
</evidence>
<dbReference type="GO" id="GO:0046872">
    <property type="term" value="F:metal ion binding"/>
    <property type="evidence" value="ECO:0007669"/>
    <property type="project" value="UniProtKB-KW"/>
</dbReference>
<dbReference type="SMART" id="SM00849">
    <property type="entry name" value="Lactamase_B"/>
    <property type="match status" value="1"/>
</dbReference>
<dbReference type="GO" id="GO:0016787">
    <property type="term" value="F:hydrolase activity"/>
    <property type="evidence" value="ECO:0007669"/>
    <property type="project" value="UniProtKB-KW"/>
</dbReference>
<dbReference type="SUPFAM" id="SSF56281">
    <property type="entry name" value="Metallo-hydrolase/oxidoreductase"/>
    <property type="match status" value="1"/>
</dbReference>
<dbReference type="Pfam" id="PF00753">
    <property type="entry name" value="Lactamase_B"/>
    <property type="match status" value="1"/>
</dbReference>
<evidence type="ECO:0000256" key="3">
    <source>
        <dbReference type="ARBA" id="ARBA00022801"/>
    </source>
</evidence>
<evidence type="ECO:0000256" key="5">
    <source>
        <dbReference type="ARBA" id="ARBA00069358"/>
    </source>
</evidence>
<dbReference type="PANTHER" id="PTHR23131">
    <property type="entry name" value="ENDORIBONUCLEASE LACTB2"/>
    <property type="match status" value="1"/>
</dbReference>
<keyword evidence="2" id="KW-0479">Metal-binding</keyword>
<dbReference type="InterPro" id="IPR041516">
    <property type="entry name" value="LACTB2_WH"/>
</dbReference>
<dbReference type="InterPro" id="IPR047921">
    <property type="entry name" value="LACTB2-like_MBL-fold"/>
</dbReference>
<dbReference type="InterPro" id="IPR050662">
    <property type="entry name" value="Sec-metab_biosynth-thioest"/>
</dbReference>
<comment type="similarity">
    <text evidence="1">Belongs to the metallo-beta-lactamase superfamily. Glyoxalase II family.</text>
</comment>
<protein>
    <recommendedName>
        <fullName evidence="5">Beta-lactamase-like protein 2 homolog</fullName>
    </recommendedName>
</protein>
<accession>A0ABD6EC04</accession>
<dbReference type="FunFam" id="3.60.15.10:FF:000017">
    <property type="entry name" value="Lactamase beta 2"/>
    <property type="match status" value="1"/>
</dbReference>
<evidence type="ECO:0000256" key="1">
    <source>
        <dbReference type="ARBA" id="ARBA00006759"/>
    </source>
</evidence>
<proteinExistence type="inferred from homology"/>
<dbReference type="InterPro" id="IPR036866">
    <property type="entry name" value="RibonucZ/Hydroxyglut_hydro"/>
</dbReference>
<dbReference type="Gene3D" id="1.10.10.10">
    <property type="entry name" value="Winged helix-like DNA-binding domain superfamily/Winged helix DNA-binding domain"/>
    <property type="match status" value="1"/>
</dbReference>
<organism evidence="7 8">
    <name type="scientific">Gnathostoma spinigerum</name>
    <dbReference type="NCBI Taxonomy" id="75299"/>
    <lineage>
        <taxon>Eukaryota</taxon>
        <taxon>Metazoa</taxon>
        <taxon>Ecdysozoa</taxon>
        <taxon>Nematoda</taxon>
        <taxon>Chromadorea</taxon>
        <taxon>Rhabditida</taxon>
        <taxon>Spirurina</taxon>
        <taxon>Gnathostomatomorpha</taxon>
        <taxon>Gnathostomatoidea</taxon>
        <taxon>Gnathostomatidae</taxon>
        <taxon>Gnathostoma</taxon>
    </lineage>
</organism>
<gene>
    <name evidence="7" type="ORF">AB6A40_003890</name>
</gene>
<dbReference type="InterPro" id="IPR001279">
    <property type="entry name" value="Metallo-B-lactamas"/>
</dbReference>
<dbReference type="Pfam" id="PF17778">
    <property type="entry name" value="WHD_BLACT"/>
    <property type="match status" value="1"/>
</dbReference>
<keyword evidence="4" id="KW-0862">Zinc</keyword>
<comment type="caution">
    <text evidence="7">The sequence shown here is derived from an EMBL/GenBank/DDBJ whole genome shotgun (WGS) entry which is preliminary data.</text>
</comment>
<dbReference type="AlphaFoldDB" id="A0ABD6EC04"/>
<evidence type="ECO:0000313" key="8">
    <source>
        <dbReference type="Proteomes" id="UP001608902"/>
    </source>
</evidence>
<keyword evidence="3" id="KW-0378">Hydrolase</keyword>
<dbReference type="CDD" id="cd07722">
    <property type="entry name" value="LACTB2-like_MBL-fold"/>
    <property type="match status" value="1"/>
</dbReference>
<dbReference type="Proteomes" id="UP001608902">
    <property type="component" value="Unassembled WGS sequence"/>
</dbReference>
<reference evidence="7 8" key="1">
    <citation type="submission" date="2024-08" db="EMBL/GenBank/DDBJ databases">
        <title>Gnathostoma spinigerum genome.</title>
        <authorList>
            <person name="Gonzalez-Bertolin B."/>
            <person name="Monzon S."/>
            <person name="Zaballos A."/>
            <person name="Jimenez P."/>
            <person name="Dekumyoy P."/>
            <person name="Varona S."/>
            <person name="Cuesta I."/>
            <person name="Sumanam S."/>
            <person name="Adisakwattana P."/>
            <person name="Gasser R.B."/>
            <person name="Hernandez-Gonzalez A."/>
            <person name="Young N.D."/>
            <person name="Perteguer M.J."/>
        </authorList>
    </citation>
    <scope>NUCLEOTIDE SEQUENCE [LARGE SCALE GENOMIC DNA]</scope>
    <source>
        <strain evidence="7">AL3</strain>
        <tissue evidence="7">Liver</tissue>
    </source>
</reference>
<feature type="domain" description="Metallo-beta-lactamase" evidence="6">
    <location>
        <begin position="60"/>
        <end position="221"/>
    </location>
</feature>